<comment type="similarity">
    <text evidence="2">Belongs to the CRISP family.</text>
</comment>
<evidence type="ECO:0000256" key="1">
    <source>
        <dbReference type="ARBA" id="ARBA00004613"/>
    </source>
</evidence>
<dbReference type="InterPro" id="IPR034763">
    <property type="entry name" value="P14a_insect"/>
</dbReference>
<dbReference type="SUPFAM" id="SSF55797">
    <property type="entry name" value="PR-1-like"/>
    <property type="match status" value="1"/>
</dbReference>
<dbReference type="InterPro" id="IPR002413">
    <property type="entry name" value="V5_allergen-like"/>
</dbReference>
<dbReference type="AlphaFoldDB" id="A0A7R8V1R3"/>
<proteinExistence type="inferred from homology"/>
<keyword evidence="4 5" id="KW-0732">Signal</keyword>
<protein>
    <recommendedName>
        <fullName evidence="6">SCP domain-containing protein</fullName>
    </recommendedName>
</protein>
<keyword evidence="3" id="KW-0964">Secreted</keyword>
<dbReference type="OrthoDB" id="414826at2759"/>
<comment type="subcellular location">
    <subcellularLocation>
        <location evidence="1">Secreted</location>
    </subcellularLocation>
</comment>
<accession>A0A7R8V1R3</accession>
<evidence type="ECO:0000313" key="8">
    <source>
        <dbReference type="Proteomes" id="UP000594454"/>
    </source>
</evidence>
<organism evidence="7 8">
    <name type="scientific">Hermetia illucens</name>
    <name type="common">Black soldier fly</name>
    <dbReference type="NCBI Taxonomy" id="343691"/>
    <lineage>
        <taxon>Eukaryota</taxon>
        <taxon>Metazoa</taxon>
        <taxon>Ecdysozoa</taxon>
        <taxon>Arthropoda</taxon>
        <taxon>Hexapoda</taxon>
        <taxon>Insecta</taxon>
        <taxon>Pterygota</taxon>
        <taxon>Neoptera</taxon>
        <taxon>Endopterygota</taxon>
        <taxon>Diptera</taxon>
        <taxon>Brachycera</taxon>
        <taxon>Stratiomyomorpha</taxon>
        <taxon>Stratiomyidae</taxon>
        <taxon>Hermetiinae</taxon>
        <taxon>Hermetia</taxon>
    </lineage>
</organism>
<name>A0A7R8V1R3_HERIL</name>
<evidence type="ECO:0000256" key="5">
    <source>
        <dbReference type="SAM" id="SignalP"/>
    </source>
</evidence>
<feature type="chain" id="PRO_5030758738" description="SCP domain-containing protein" evidence="5">
    <location>
        <begin position="20"/>
        <end position="251"/>
    </location>
</feature>
<evidence type="ECO:0000313" key="7">
    <source>
        <dbReference type="EMBL" id="CAD7091196.1"/>
    </source>
</evidence>
<feature type="domain" description="SCP" evidence="6">
    <location>
        <begin position="59"/>
        <end position="221"/>
    </location>
</feature>
<dbReference type="SMART" id="SM00198">
    <property type="entry name" value="SCP"/>
    <property type="match status" value="1"/>
</dbReference>
<dbReference type="OMA" id="NYARAPV"/>
<gene>
    <name evidence="7" type="ORF">HERILL_LOCUS13622</name>
</gene>
<evidence type="ECO:0000256" key="2">
    <source>
        <dbReference type="ARBA" id="ARBA00009923"/>
    </source>
</evidence>
<dbReference type="PANTHER" id="PTHR10334">
    <property type="entry name" value="CYSTEINE-RICH SECRETORY PROTEIN-RELATED"/>
    <property type="match status" value="1"/>
</dbReference>
<evidence type="ECO:0000256" key="3">
    <source>
        <dbReference type="ARBA" id="ARBA00022525"/>
    </source>
</evidence>
<feature type="signal peptide" evidence="5">
    <location>
        <begin position="1"/>
        <end position="19"/>
    </location>
</feature>
<dbReference type="Gene3D" id="3.40.33.10">
    <property type="entry name" value="CAP"/>
    <property type="match status" value="1"/>
</dbReference>
<reference evidence="7 8" key="1">
    <citation type="submission" date="2020-11" db="EMBL/GenBank/DDBJ databases">
        <authorList>
            <person name="Wallbank WR R."/>
            <person name="Pardo Diaz C."/>
            <person name="Kozak K."/>
            <person name="Martin S."/>
            <person name="Jiggins C."/>
            <person name="Moest M."/>
            <person name="Warren A I."/>
            <person name="Generalovic N T."/>
            <person name="Byers J.R.P. K."/>
            <person name="Montejo-Kovacevich G."/>
            <person name="Yen C E."/>
        </authorList>
    </citation>
    <scope>NUCLEOTIDE SEQUENCE [LARGE SCALE GENOMIC DNA]</scope>
</reference>
<dbReference type="PIRSF" id="PIRSF038921">
    <property type="entry name" value="P14a"/>
    <property type="match status" value="1"/>
</dbReference>
<dbReference type="InParanoid" id="A0A7R8V1R3"/>
<evidence type="ECO:0000256" key="4">
    <source>
        <dbReference type="ARBA" id="ARBA00022729"/>
    </source>
</evidence>
<sequence>MKASIFFLIPILFVLQTQAQTRDYCAATLCETGYHVACIKKNVFAATCPKDAKLVTGGNYQVNILKAHNRVRNDIALATATGFESAMRMATVVWDNELATLAQVWVKQCVAENDECRNTDRFNSVGQNVHSTLKSNNFDIPTLINEILDEWYNEYSAMTAAEISAYTADDTYRNFAQLAVDKVTRIGCATVQYTEGSKFRVFTVCNYASSPQDGQPLYVTGCPLAQCLKGKNNDFPGLCHPSEIIDPNFFD</sequence>
<dbReference type="Proteomes" id="UP000594454">
    <property type="component" value="Chromosome 5"/>
</dbReference>
<dbReference type="CDD" id="cd05380">
    <property type="entry name" value="CAP_euk"/>
    <property type="match status" value="1"/>
</dbReference>
<dbReference type="Pfam" id="PF00188">
    <property type="entry name" value="CAP"/>
    <property type="match status" value="1"/>
</dbReference>
<keyword evidence="8" id="KW-1185">Reference proteome</keyword>
<dbReference type="PRINTS" id="PR00838">
    <property type="entry name" value="V5ALLERGEN"/>
</dbReference>
<dbReference type="InterPro" id="IPR014044">
    <property type="entry name" value="CAP_dom"/>
</dbReference>
<dbReference type="EMBL" id="LR899013">
    <property type="protein sequence ID" value="CAD7091196.1"/>
    <property type="molecule type" value="Genomic_DNA"/>
</dbReference>
<dbReference type="InterPro" id="IPR001283">
    <property type="entry name" value="CRISP-related"/>
</dbReference>
<dbReference type="GO" id="GO:0005576">
    <property type="term" value="C:extracellular region"/>
    <property type="evidence" value="ECO:0007669"/>
    <property type="project" value="UniProtKB-SubCell"/>
</dbReference>
<dbReference type="InterPro" id="IPR035940">
    <property type="entry name" value="CAP_sf"/>
</dbReference>
<evidence type="ECO:0000259" key="6">
    <source>
        <dbReference type="SMART" id="SM00198"/>
    </source>
</evidence>